<dbReference type="Proteomes" id="UP000008909">
    <property type="component" value="Unassembled WGS sequence"/>
</dbReference>
<reference key="2">
    <citation type="submission" date="2011-10" db="EMBL/GenBank/DDBJ databases">
        <title>The genome and transcriptome sequence of Clonorchis sinensis provide insights into the carcinogenic liver fluke.</title>
        <authorList>
            <person name="Wang X."/>
            <person name="Huang Y."/>
            <person name="Chen W."/>
            <person name="Liu H."/>
            <person name="Guo L."/>
            <person name="Chen Y."/>
            <person name="Luo F."/>
            <person name="Zhou W."/>
            <person name="Sun J."/>
            <person name="Mao Q."/>
            <person name="Liang P."/>
            <person name="Zhou C."/>
            <person name="Tian Y."/>
            <person name="Men J."/>
            <person name="Lv X."/>
            <person name="Huang L."/>
            <person name="Zhou J."/>
            <person name="Hu Y."/>
            <person name="Li R."/>
            <person name="Zhang F."/>
            <person name="Lei H."/>
            <person name="Li X."/>
            <person name="Hu X."/>
            <person name="Liang C."/>
            <person name="Xu J."/>
            <person name="Wu Z."/>
            <person name="Yu X."/>
        </authorList>
    </citation>
    <scope>NUCLEOTIDE SEQUENCE</scope>
    <source>
        <strain>Henan</strain>
    </source>
</reference>
<evidence type="ECO:0000256" key="1">
    <source>
        <dbReference type="SAM" id="MobiDB-lite"/>
    </source>
</evidence>
<proteinExistence type="predicted"/>
<name>G7YXK6_CLOSI</name>
<accession>G7YXK6</accession>
<organism evidence="2 3">
    <name type="scientific">Clonorchis sinensis</name>
    <name type="common">Chinese liver fluke</name>
    <dbReference type="NCBI Taxonomy" id="79923"/>
    <lineage>
        <taxon>Eukaryota</taxon>
        <taxon>Metazoa</taxon>
        <taxon>Spiralia</taxon>
        <taxon>Lophotrochozoa</taxon>
        <taxon>Platyhelminthes</taxon>
        <taxon>Trematoda</taxon>
        <taxon>Digenea</taxon>
        <taxon>Opisthorchiida</taxon>
        <taxon>Opisthorchiata</taxon>
        <taxon>Opisthorchiidae</taxon>
        <taxon>Clonorchis</taxon>
    </lineage>
</organism>
<evidence type="ECO:0000313" key="2">
    <source>
        <dbReference type="EMBL" id="GAA57686.1"/>
    </source>
</evidence>
<evidence type="ECO:0000313" key="3">
    <source>
        <dbReference type="Proteomes" id="UP000008909"/>
    </source>
</evidence>
<dbReference type="EMBL" id="DF144957">
    <property type="protein sequence ID" value="GAA57686.1"/>
    <property type="molecule type" value="Genomic_DNA"/>
</dbReference>
<reference evidence="2" key="1">
    <citation type="journal article" date="2011" name="Genome Biol.">
        <title>The draft genome of the carcinogenic human liver fluke Clonorchis sinensis.</title>
        <authorList>
            <person name="Wang X."/>
            <person name="Chen W."/>
            <person name="Huang Y."/>
            <person name="Sun J."/>
            <person name="Men J."/>
            <person name="Liu H."/>
            <person name="Luo F."/>
            <person name="Guo L."/>
            <person name="Lv X."/>
            <person name="Deng C."/>
            <person name="Zhou C."/>
            <person name="Fan Y."/>
            <person name="Li X."/>
            <person name="Huang L."/>
            <person name="Hu Y."/>
            <person name="Liang C."/>
            <person name="Hu X."/>
            <person name="Xu J."/>
            <person name="Yu X."/>
        </authorList>
    </citation>
    <scope>NUCLEOTIDE SEQUENCE [LARGE SCALE GENOMIC DNA]</scope>
    <source>
        <strain evidence="2">Henan</strain>
    </source>
</reference>
<feature type="region of interest" description="Disordered" evidence="1">
    <location>
        <begin position="123"/>
        <end position="142"/>
    </location>
</feature>
<dbReference type="AlphaFoldDB" id="G7YXK6"/>
<gene>
    <name evidence="2" type="ORF">CLF_113076</name>
</gene>
<keyword evidence="3" id="KW-1185">Reference proteome</keyword>
<sequence length="312" mass="35067">MTVRFRPLTVVHLRPTYQLPPPMRSYLPHLPKSSVAAATTVRQLELEETLFTGFTTSNCDLSITAYTGNDPTVRYIVNLHDSSTRENRCMSMSMMIVPLWFAADTNTFLFLLPQEYLEACSDSSSDEPLVPKSKHDKKKPLKQKLKKARQVMGMIDEAMEGLASIMEKFESRQKVHQKTSPGPTVRPLAIVFHITGSEQSGTGCADTRFFVDRNSTDSNVLKARQRLHNCIFAVLEKVAMIASKSILKIDASFDWGKNERTEERNPNASFVDRDSVEAGCNLSSGKFASADAERSQKVFRSEFAQKVRKCNT</sequence>
<feature type="compositionally biased region" description="Basic residues" evidence="1">
    <location>
        <begin position="132"/>
        <end position="142"/>
    </location>
</feature>
<protein>
    <submittedName>
        <fullName evidence="2">Uncharacterized protein</fullName>
    </submittedName>
</protein>